<protein>
    <recommendedName>
        <fullName evidence="5">Secreted protein</fullName>
    </recommendedName>
</protein>
<evidence type="ECO:0000256" key="2">
    <source>
        <dbReference type="SAM" id="SignalP"/>
    </source>
</evidence>
<name>A0AAW0KVK5_QUESU</name>
<keyword evidence="1" id="KW-1133">Transmembrane helix</keyword>
<dbReference type="AlphaFoldDB" id="A0AAW0KVK5"/>
<keyword evidence="4" id="KW-1185">Reference proteome</keyword>
<organism evidence="3 4">
    <name type="scientific">Quercus suber</name>
    <name type="common">Cork oak</name>
    <dbReference type="NCBI Taxonomy" id="58331"/>
    <lineage>
        <taxon>Eukaryota</taxon>
        <taxon>Viridiplantae</taxon>
        <taxon>Streptophyta</taxon>
        <taxon>Embryophyta</taxon>
        <taxon>Tracheophyta</taxon>
        <taxon>Spermatophyta</taxon>
        <taxon>Magnoliopsida</taxon>
        <taxon>eudicotyledons</taxon>
        <taxon>Gunneridae</taxon>
        <taxon>Pentapetalae</taxon>
        <taxon>rosids</taxon>
        <taxon>fabids</taxon>
        <taxon>Fagales</taxon>
        <taxon>Fagaceae</taxon>
        <taxon>Quercus</taxon>
    </lineage>
</organism>
<evidence type="ECO:0000313" key="3">
    <source>
        <dbReference type="EMBL" id="KAK7842046.1"/>
    </source>
</evidence>
<feature type="signal peptide" evidence="2">
    <location>
        <begin position="1"/>
        <end position="15"/>
    </location>
</feature>
<proteinExistence type="predicted"/>
<evidence type="ECO:0008006" key="5">
    <source>
        <dbReference type="Google" id="ProtNLM"/>
    </source>
</evidence>
<accession>A0AAW0KVK5</accession>
<feature type="transmembrane region" description="Helical" evidence="1">
    <location>
        <begin position="51"/>
        <end position="73"/>
    </location>
</feature>
<keyword evidence="2" id="KW-0732">Signal</keyword>
<dbReference type="Proteomes" id="UP000237347">
    <property type="component" value="Unassembled WGS sequence"/>
</dbReference>
<feature type="transmembrane region" description="Helical" evidence="1">
    <location>
        <begin position="12"/>
        <end position="31"/>
    </location>
</feature>
<keyword evidence="1" id="KW-0472">Membrane</keyword>
<feature type="chain" id="PRO_5043889258" description="Secreted protein" evidence="2">
    <location>
        <begin position="16"/>
        <end position="96"/>
    </location>
</feature>
<reference evidence="3 4" key="1">
    <citation type="journal article" date="2018" name="Sci. Data">
        <title>The draft genome sequence of cork oak.</title>
        <authorList>
            <person name="Ramos A.M."/>
            <person name="Usie A."/>
            <person name="Barbosa P."/>
            <person name="Barros P.M."/>
            <person name="Capote T."/>
            <person name="Chaves I."/>
            <person name="Simoes F."/>
            <person name="Abreu I."/>
            <person name="Carrasquinho I."/>
            <person name="Faro C."/>
            <person name="Guimaraes J.B."/>
            <person name="Mendonca D."/>
            <person name="Nobrega F."/>
            <person name="Rodrigues L."/>
            <person name="Saibo N.J.M."/>
            <person name="Varela M.C."/>
            <person name="Egas C."/>
            <person name="Matos J."/>
            <person name="Miguel C.M."/>
            <person name="Oliveira M.M."/>
            <person name="Ricardo C.P."/>
            <person name="Goncalves S."/>
        </authorList>
    </citation>
    <scope>NUCLEOTIDE SEQUENCE [LARGE SCALE GENOMIC DNA]</scope>
    <source>
        <strain evidence="4">cv. HL8</strain>
    </source>
</reference>
<keyword evidence="1" id="KW-0812">Transmembrane</keyword>
<gene>
    <name evidence="3" type="ORF">CFP56_014364</name>
</gene>
<comment type="caution">
    <text evidence="3">The sequence shown here is derived from an EMBL/GenBank/DDBJ whole genome shotgun (WGS) entry which is preliminary data.</text>
</comment>
<evidence type="ECO:0000256" key="1">
    <source>
        <dbReference type="SAM" id="Phobius"/>
    </source>
</evidence>
<dbReference type="EMBL" id="PKMF04000228">
    <property type="protein sequence ID" value="KAK7842046.1"/>
    <property type="molecule type" value="Genomic_DNA"/>
</dbReference>
<sequence>MQMLCAYVLVRMVLLASLLEPHLHCLLMVYYCTLNKMMSCKCGPDFGDDVFVLISIGRYLQLLCFVIANLLVFQRQVIGSIKSICHILVLKKKIKN</sequence>
<evidence type="ECO:0000313" key="4">
    <source>
        <dbReference type="Proteomes" id="UP000237347"/>
    </source>
</evidence>